<accession>Q0UFQ4</accession>
<proteinExistence type="predicted"/>
<evidence type="ECO:0000313" key="2">
    <source>
        <dbReference type="EMBL" id="EAT83602.1"/>
    </source>
</evidence>
<dbReference type="EMBL" id="CH445338">
    <property type="protein sequence ID" value="EAT83602.1"/>
    <property type="molecule type" value="Genomic_DNA"/>
</dbReference>
<organism evidence="2 3">
    <name type="scientific">Phaeosphaeria nodorum (strain SN15 / ATCC MYA-4574 / FGSC 10173)</name>
    <name type="common">Glume blotch fungus</name>
    <name type="synonym">Parastagonospora nodorum</name>
    <dbReference type="NCBI Taxonomy" id="321614"/>
    <lineage>
        <taxon>Eukaryota</taxon>
        <taxon>Fungi</taxon>
        <taxon>Dikarya</taxon>
        <taxon>Ascomycota</taxon>
        <taxon>Pezizomycotina</taxon>
        <taxon>Dothideomycetes</taxon>
        <taxon>Pleosporomycetidae</taxon>
        <taxon>Pleosporales</taxon>
        <taxon>Pleosporineae</taxon>
        <taxon>Phaeosphaeriaceae</taxon>
        <taxon>Parastagonospora</taxon>
    </lineage>
</organism>
<gene>
    <name evidence="2" type="ORF">SNOG_09410</name>
</gene>
<dbReference type="KEGG" id="pno:SNOG_09410"/>
<dbReference type="GeneID" id="5976605"/>
<sequence length="234" mass="25492">MAHVSRTTVTLSTSPSGNAVIRDGSKACPYRPPVFDVARDFSSEKPTLGYAVEYCNIETTASDLRDAQQSWSDCSGYNPDLSLEEGNLSFDGLGEDYTDGLLMGSGQSKDRLVFPRPVQNPISVGVQTSPTDVLNPSMGPELEYWSNDHESALSYVGPRSDAKLSGFDEGSPPSRIAHGQHGHSVRPDAEDVIVCPDCMATFTGTHAWVKYLLVSEDKQTDRMILDYIECCNNS</sequence>
<reference evidence="3" key="1">
    <citation type="journal article" date="2007" name="Plant Cell">
        <title>Dothideomycete-plant interactions illuminated by genome sequencing and EST analysis of the wheat pathogen Stagonospora nodorum.</title>
        <authorList>
            <person name="Hane J.K."/>
            <person name="Lowe R.G."/>
            <person name="Solomon P.S."/>
            <person name="Tan K.C."/>
            <person name="Schoch C.L."/>
            <person name="Spatafora J.W."/>
            <person name="Crous P.W."/>
            <person name="Kodira C."/>
            <person name="Birren B.W."/>
            <person name="Galagan J.E."/>
            <person name="Torriani S.F."/>
            <person name="McDonald B.A."/>
            <person name="Oliver R.P."/>
        </authorList>
    </citation>
    <scope>NUCLEOTIDE SEQUENCE [LARGE SCALE GENOMIC DNA]</scope>
    <source>
        <strain evidence="3">SN15 / ATCC MYA-4574 / FGSC 10173</strain>
    </source>
</reference>
<feature type="region of interest" description="Disordered" evidence="1">
    <location>
        <begin position="163"/>
        <end position="184"/>
    </location>
</feature>
<dbReference type="Proteomes" id="UP000001055">
    <property type="component" value="Unassembled WGS sequence"/>
</dbReference>
<protein>
    <submittedName>
        <fullName evidence="2">Uncharacterized protein</fullName>
    </submittedName>
</protein>
<name>Q0UFQ4_PHANO</name>
<dbReference type="VEuPathDB" id="FungiDB:JI435_094100"/>
<dbReference type="RefSeq" id="XP_001799704.1">
    <property type="nucleotide sequence ID" value="XM_001799652.1"/>
</dbReference>
<dbReference type="InParanoid" id="Q0UFQ4"/>
<evidence type="ECO:0000256" key="1">
    <source>
        <dbReference type="SAM" id="MobiDB-lite"/>
    </source>
</evidence>
<feature type="region of interest" description="Disordered" evidence="1">
    <location>
        <begin position="1"/>
        <end position="24"/>
    </location>
</feature>
<dbReference type="AlphaFoldDB" id="Q0UFQ4"/>
<evidence type="ECO:0000313" key="3">
    <source>
        <dbReference type="Proteomes" id="UP000001055"/>
    </source>
</evidence>
<feature type="compositionally biased region" description="Polar residues" evidence="1">
    <location>
        <begin position="1"/>
        <end position="17"/>
    </location>
</feature>